<evidence type="ECO:0000259" key="9">
    <source>
        <dbReference type="Pfam" id="PF04273"/>
    </source>
</evidence>
<evidence type="ECO:0000256" key="2">
    <source>
        <dbReference type="ARBA" id="ARBA00004173"/>
    </source>
</evidence>
<keyword evidence="3" id="KW-0285">Flavoprotein</keyword>
<dbReference type="GO" id="GO:0070224">
    <property type="term" value="F:sulfide:quinone oxidoreductase activity"/>
    <property type="evidence" value="ECO:0007669"/>
    <property type="project" value="TreeGrafter"/>
</dbReference>
<dbReference type="PANTHER" id="PTHR10632:SF2">
    <property type="entry name" value="SULFIDE:QUINONE OXIDOREDUCTASE, MITOCHONDRIAL"/>
    <property type="match status" value="1"/>
</dbReference>
<dbReference type="EMBL" id="MN079210">
    <property type="protein sequence ID" value="QEA07173.1"/>
    <property type="molecule type" value="Genomic_DNA"/>
</dbReference>
<feature type="domain" description="Beta-lactamase hydrolase-like protein phosphatase-like" evidence="9">
    <location>
        <begin position="7"/>
        <end position="110"/>
    </location>
</feature>
<evidence type="ECO:0000256" key="3">
    <source>
        <dbReference type="ARBA" id="ARBA00022630"/>
    </source>
</evidence>
<dbReference type="InterPro" id="IPR023753">
    <property type="entry name" value="FAD/NAD-binding_dom"/>
</dbReference>
<dbReference type="Pfam" id="PF07992">
    <property type="entry name" value="Pyr_redox_2"/>
    <property type="match status" value="1"/>
</dbReference>
<proteinExistence type="predicted"/>
<organism evidence="11">
    <name type="scientific">uncultured organism</name>
    <dbReference type="NCBI Taxonomy" id="155900"/>
    <lineage>
        <taxon>unclassified sequences</taxon>
        <taxon>environmental samples</taxon>
    </lineage>
</organism>
<dbReference type="InterPro" id="IPR029021">
    <property type="entry name" value="Prot-tyrosine_phosphatase-like"/>
</dbReference>
<dbReference type="AlphaFoldDB" id="A0A5B8RGK6"/>
<dbReference type="PANTHER" id="PTHR10632">
    <property type="entry name" value="SULFIDE:QUINONE OXIDOREDUCTASE"/>
    <property type="match status" value="1"/>
</dbReference>
<evidence type="ECO:0000256" key="4">
    <source>
        <dbReference type="ARBA" id="ARBA00022719"/>
    </source>
</evidence>
<dbReference type="GO" id="GO:0016787">
    <property type="term" value="F:hydrolase activity"/>
    <property type="evidence" value="ECO:0007669"/>
    <property type="project" value="InterPro"/>
</dbReference>
<accession>A0A5B8RGK6</accession>
<reference evidence="11" key="1">
    <citation type="submission" date="2019-06" db="EMBL/GenBank/DDBJ databases">
        <authorList>
            <person name="Murdoch R.W."/>
            <person name="Fathepure B."/>
        </authorList>
    </citation>
    <scope>NUCLEOTIDE SEQUENCE</scope>
</reference>
<keyword evidence="6" id="KW-0809">Transit peptide</keyword>
<dbReference type="GO" id="GO:0048038">
    <property type="term" value="F:quinone binding"/>
    <property type="evidence" value="ECO:0007669"/>
    <property type="project" value="UniProtKB-KW"/>
</dbReference>
<dbReference type="CDD" id="cd14503">
    <property type="entry name" value="PTP-bact"/>
    <property type="match status" value="1"/>
</dbReference>
<dbReference type="InterPro" id="IPR036188">
    <property type="entry name" value="FAD/NAD-bd_sf"/>
</dbReference>
<dbReference type="Gene3D" id="3.90.190.10">
    <property type="entry name" value="Protein tyrosine phosphatase superfamily"/>
    <property type="match status" value="1"/>
</dbReference>
<evidence type="ECO:0000259" key="10">
    <source>
        <dbReference type="Pfam" id="PF07992"/>
    </source>
</evidence>
<keyword evidence="7" id="KW-0560">Oxidoreductase</keyword>
<evidence type="ECO:0000256" key="1">
    <source>
        <dbReference type="ARBA" id="ARBA00001974"/>
    </source>
</evidence>
<evidence type="ECO:0000256" key="6">
    <source>
        <dbReference type="ARBA" id="ARBA00022946"/>
    </source>
</evidence>
<dbReference type="Pfam" id="PF04273">
    <property type="entry name" value="BLH_phosphatase"/>
    <property type="match status" value="1"/>
</dbReference>
<keyword evidence="4" id="KW-0874">Quinone</keyword>
<evidence type="ECO:0000256" key="5">
    <source>
        <dbReference type="ARBA" id="ARBA00022827"/>
    </source>
</evidence>
<comment type="cofactor">
    <cofactor evidence="1">
        <name>FAD</name>
        <dbReference type="ChEBI" id="CHEBI:57692"/>
    </cofactor>
</comment>
<dbReference type="NCBIfam" id="TIGR01244">
    <property type="entry name" value="TIGR01244 family sulfur transferase"/>
    <property type="match status" value="1"/>
</dbReference>
<keyword evidence="8" id="KW-0496">Mitochondrion</keyword>
<dbReference type="InterPro" id="IPR005939">
    <property type="entry name" value="BLH_phosphatase-like"/>
</dbReference>
<keyword evidence="5" id="KW-0274">FAD</keyword>
<evidence type="ECO:0000313" key="11">
    <source>
        <dbReference type="EMBL" id="QEA07173.1"/>
    </source>
</evidence>
<name>A0A5B8RGK6_9ZZZZ</name>
<feature type="domain" description="FAD/NAD(P)-binding" evidence="10">
    <location>
        <begin position="157"/>
        <end position="277"/>
    </location>
</feature>
<gene>
    <name evidence="11" type="ORF">KBTEX_03518</name>
</gene>
<dbReference type="GO" id="GO:0071949">
    <property type="term" value="F:FAD binding"/>
    <property type="evidence" value="ECO:0007669"/>
    <property type="project" value="TreeGrafter"/>
</dbReference>
<dbReference type="GO" id="GO:0070221">
    <property type="term" value="P:sulfide oxidation, using sulfide:quinone oxidoreductase"/>
    <property type="evidence" value="ECO:0007669"/>
    <property type="project" value="TreeGrafter"/>
</dbReference>
<dbReference type="InterPro" id="IPR015904">
    <property type="entry name" value="Sulphide_quinone_reductase"/>
</dbReference>
<dbReference type="Gene3D" id="3.50.50.60">
    <property type="entry name" value="FAD/NAD(P)-binding domain"/>
    <property type="match status" value="2"/>
</dbReference>
<comment type="subcellular location">
    <subcellularLocation>
        <location evidence="2">Mitochondrion</location>
    </subcellularLocation>
</comment>
<protein>
    <submittedName>
        <fullName evidence="11">Uncharacterized protein</fullName>
    </submittedName>
</protein>
<dbReference type="FunFam" id="3.50.50.60:FF:000034">
    <property type="entry name" value="sulfide:quinone oxidoreductase, mitochondrial"/>
    <property type="match status" value="1"/>
</dbReference>
<evidence type="ECO:0000256" key="8">
    <source>
        <dbReference type="ARBA" id="ARBA00023128"/>
    </source>
</evidence>
<evidence type="ECO:0000256" key="7">
    <source>
        <dbReference type="ARBA" id="ARBA00023002"/>
    </source>
</evidence>
<dbReference type="SUPFAM" id="SSF51905">
    <property type="entry name" value="FAD/NAD(P)-binding domain"/>
    <property type="match status" value="2"/>
</dbReference>
<dbReference type="SUPFAM" id="SSF52799">
    <property type="entry name" value="(Phosphotyrosine protein) phosphatases II"/>
    <property type="match status" value="1"/>
</dbReference>
<sequence>METRKPLSPFYAVTTQLRASDLGALAAEGVQTVINNRPDGESGDQPAGAELAAAAERLGIAYHYVPVVSGQITDDDVRAFATILANARGPVVAFCRTGSRSTSLWALNEARHLAPDAVLATCATAGYDLSGLRPRLEAAWSADTTGEATDTGNGRRYDVLIVGGGAAGLATAASLLARRPALDIAVIEPREQHYYQPGWTLVGGGVFRREQTVRPMADLMPAGARWIRAAVAAFEPGQNRVVLEDGERLSYRTLVAAPGIRLDWAAIEGLSETLGRNGVTSNYRYEMASYTWDLVQGLHGGRALFTQPPMPIKCAGAPQKAMYLACDEWRRRGVLDAIDVEFKSAGAVLFGVETFVPPLMRYVERYGIDLAFNSNLVAVDGPARTARFRVQDASGNERLVDKDFDMLHVCPPQTAPDVVREGPLANAGGWIDVDPETLQHVRYGNVFGLGDACGAPNAKTAAAVRKQAPVVAENVIATLDGLRCRAVYDGYGSCPLTVARGRVILAEFGYGGKLLPTFPLDPTVPRWSMWMLKEKWMPGIYFNLMLRGREWLARPRRLPHDPEAREARDALREGPARHR</sequence>